<evidence type="ECO:0000313" key="3">
    <source>
        <dbReference type="EnsemblMetazoa" id="CapteP115107"/>
    </source>
</evidence>
<keyword evidence="4" id="KW-1185">Reference proteome</keyword>
<dbReference type="OMA" id="MPRGWEM"/>
<name>R7UI22_CAPTE</name>
<evidence type="ECO:0000313" key="2">
    <source>
        <dbReference type="EMBL" id="ELU05748.1"/>
    </source>
</evidence>
<sequence>MAAAEELLRGPLPAPWKYGVTRDGRVFFINDESRSTTWLHPVRNHPIQSGHIYGEDLPRGWEKSITIGGFQYYIE</sequence>
<dbReference type="EMBL" id="AMQN01007737">
    <property type="status" value="NOT_ANNOTATED_CDS"/>
    <property type="molecule type" value="Genomic_DNA"/>
</dbReference>
<evidence type="ECO:0000313" key="4">
    <source>
        <dbReference type="Proteomes" id="UP000014760"/>
    </source>
</evidence>
<reference evidence="4" key="1">
    <citation type="submission" date="2012-12" db="EMBL/GenBank/DDBJ databases">
        <authorList>
            <person name="Hellsten U."/>
            <person name="Grimwood J."/>
            <person name="Chapman J.A."/>
            <person name="Shapiro H."/>
            <person name="Aerts A."/>
            <person name="Otillar R.P."/>
            <person name="Terry A.Y."/>
            <person name="Boore J.L."/>
            <person name="Simakov O."/>
            <person name="Marletaz F."/>
            <person name="Cho S.-J."/>
            <person name="Edsinger-Gonzales E."/>
            <person name="Havlak P."/>
            <person name="Kuo D.-H."/>
            <person name="Larsson T."/>
            <person name="Lv J."/>
            <person name="Arendt D."/>
            <person name="Savage R."/>
            <person name="Osoegawa K."/>
            <person name="de Jong P."/>
            <person name="Lindberg D.R."/>
            <person name="Seaver E.C."/>
            <person name="Weisblat D.A."/>
            <person name="Putnam N.H."/>
            <person name="Grigoriev I.V."/>
            <person name="Rokhsar D.S."/>
        </authorList>
    </citation>
    <scope>NUCLEOTIDE SEQUENCE</scope>
    <source>
        <strain evidence="4">I ESC-2004</strain>
    </source>
</reference>
<dbReference type="EnsemblMetazoa" id="CapteT115107">
    <property type="protein sequence ID" value="CapteP115107"/>
    <property type="gene ID" value="CapteG115107"/>
</dbReference>
<reference evidence="3" key="3">
    <citation type="submission" date="2015-06" db="UniProtKB">
        <authorList>
            <consortium name="EnsemblMetazoa"/>
        </authorList>
    </citation>
    <scope>IDENTIFICATION</scope>
</reference>
<reference evidence="2 4" key="2">
    <citation type="journal article" date="2013" name="Nature">
        <title>Insights into bilaterian evolution from three spiralian genomes.</title>
        <authorList>
            <person name="Simakov O."/>
            <person name="Marletaz F."/>
            <person name="Cho S.J."/>
            <person name="Edsinger-Gonzales E."/>
            <person name="Havlak P."/>
            <person name="Hellsten U."/>
            <person name="Kuo D.H."/>
            <person name="Larsson T."/>
            <person name="Lv J."/>
            <person name="Arendt D."/>
            <person name="Savage R."/>
            <person name="Osoegawa K."/>
            <person name="de Jong P."/>
            <person name="Grimwood J."/>
            <person name="Chapman J.A."/>
            <person name="Shapiro H."/>
            <person name="Aerts A."/>
            <person name="Otillar R.P."/>
            <person name="Terry A.Y."/>
            <person name="Boore J.L."/>
            <person name="Grigoriev I.V."/>
            <person name="Lindberg D.R."/>
            <person name="Seaver E.C."/>
            <person name="Weisblat D.A."/>
            <person name="Putnam N.H."/>
            <person name="Rokhsar D.S."/>
        </authorList>
    </citation>
    <scope>NUCLEOTIDE SEQUENCE</scope>
    <source>
        <strain evidence="2 4">I ESC-2004</strain>
    </source>
</reference>
<evidence type="ECO:0000259" key="1">
    <source>
        <dbReference type="PROSITE" id="PS50020"/>
    </source>
</evidence>
<dbReference type="STRING" id="283909.R7UI22"/>
<dbReference type="CDD" id="cd00201">
    <property type="entry name" value="WW"/>
    <property type="match status" value="1"/>
</dbReference>
<dbReference type="Proteomes" id="UP000014760">
    <property type="component" value="Unassembled WGS sequence"/>
</dbReference>
<dbReference type="InterPro" id="IPR036020">
    <property type="entry name" value="WW_dom_sf"/>
</dbReference>
<dbReference type="Gene3D" id="2.20.70.10">
    <property type="match status" value="1"/>
</dbReference>
<dbReference type="OrthoDB" id="43122at2759"/>
<dbReference type="PROSITE" id="PS50020">
    <property type="entry name" value="WW_DOMAIN_2"/>
    <property type="match status" value="1"/>
</dbReference>
<organism evidence="2">
    <name type="scientific">Capitella teleta</name>
    <name type="common">Polychaete worm</name>
    <dbReference type="NCBI Taxonomy" id="283909"/>
    <lineage>
        <taxon>Eukaryota</taxon>
        <taxon>Metazoa</taxon>
        <taxon>Spiralia</taxon>
        <taxon>Lophotrochozoa</taxon>
        <taxon>Annelida</taxon>
        <taxon>Polychaeta</taxon>
        <taxon>Sedentaria</taxon>
        <taxon>Scolecida</taxon>
        <taxon>Capitellidae</taxon>
        <taxon>Capitella</taxon>
    </lineage>
</organism>
<dbReference type="EMBL" id="KB301284">
    <property type="protein sequence ID" value="ELU05748.1"/>
    <property type="molecule type" value="Genomic_DNA"/>
</dbReference>
<dbReference type="SMART" id="SM00456">
    <property type="entry name" value="WW"/>
    <property type="match status" value="1"/>
</dbReference>
<dbReference type="InterPro" id="IPR001202">
    <property type="entry name" value="WW_dom"/>
</dbReference>
<feature type="domain" description="WW" evidence="1">
    <location>
        <begin position="10"/>
        <end position="43"/>
    </location>
</feature>
<accession>R7UI22</accession>
<dbReference type="Pfam" id="PF00397">
    <property type="entry name" value="WW"/>
    <property type="match status" value="1"/>
</dbReference>
<proteinExistence type="predicted"/>
<gene>
    <name evidence="2" type="ORF">CAPTEDRAFT_115107</name>
</gene>
<dbReference type="AlphaFoldDB" id="R7UI22"/>
<dbReference type="HOGENOM" id="CLU_2673480_0_0_1"/>
<protein>
    <recommendedName>
        <fullName evidence="1">WW domain-containing protein</fullName>
    </recommendedName>
</protein>
<dbReference type="SUPFAM" id="SSF51045">
    <property type="entry name" value="WW domain"/>
    <property type="match status" value="1"/>
</dbReference>
<dbReference type="PROSITE" id="PS01159">
    <property type="entry name" value="WW_DOMAIN_1"/>
    <property type="match status" value="1"/>
</dbReference>